<evidence type="ECO:0000313" key="3">
    <source>
        <dbReference type="EMBL" id="NCJ07333.1"/>
    </source>
</evidence>
<keyword evidence="2" id="KW-0732">Signal</keyword>
<dbReference type="EMBL" id="WVIC01000024">
    <property type="protein sequence ID" value="NCJ07333.1"/>
    <property type="molecule type" value="Genomic_DNA"/>
</dbReference>
<name>A0A8K2A093_9CYAN</name>
<dbReference type="AlphaFoldDB" id="A0A8K2A093"/>
<feature type="signal peptide" evidence="2">
    <location>
        <begin position="1"/>
        <end position="27"/>
    </location>
</feature>
<sequence length="167" mass="18062">MNFRIPLLVVILPLVSLSLLGCDTAEAPPEPANGEPEAIAPEPEVSENREDYDEINLAELPPDVQLVGIDPEAIAADLFIPPVPPEEAPEGLPVDDTVTVDSDPEQAVVVVTRLGLPDDSVRGIRYRAEFLPAPEAETPQWQMVWAGSQYLCQPGRGAQDWSSDLCV</sequence>
<feature type="compositionally biased region" description="Low complexity" evidence="1">
    <location>
        <begin position="32"/>
        <end position="43"/>
    </location>
</feature>
<accession>A0A8K2A093</accession>
<feature type="region of interest" description="Disordered" evidence="1">
    <location>
        <begin position="26"/>
        <end position="49"/>
    </location>
</feature>
<proteinExistence type="predicted"/>
<evidence type="ECO:0000256" key="2">
    <source>
        <dbReference type="SAM" id="SignalP"/>
    </source>
</evidence>
<dbReference type="RefSeq" id="WP_161825807.1">
    <property type="nucleotide sequence ID" value="NZ_WVIC01000024.1"/>
</dbReference>
<gene>
    <name evidence="3" type="ORF">GS597_12610</name>
</gene>
<reference evidence="3" key="1">
    <citation type="submission" date="2019-12" db="EMBL/GenBank/DDBJ databases">
        <title>High-Quality draft genome sequences of three cyanobacteria isolated from the limestone walls of the Old Cathedral of Coimbra.</title>
        <authorList>
            <person name="Tiago I."/>
            <person name="Soares F."/>
            <person name="Portugal A."/>
        </authorList>
    </citation>
    <scope>NUCLEOTIDE SEQUENCE [LARGE SCALE GENOMIC DNA]</scope>
    <source>
        <strain evidence="3">C</strain>
    </source>
</reference>
<evidence type="ECO:0000256" key="1">
    <source>
        <dbReference type="SAM" id="MobiDB-lite"/>
    </source>
</evidence>
<dbReference type="Proteomes" id="UP000607397">
    <property type="component" value="Unassembled WGS sequence"/>
</dbReference>
<feature type="chain" id="PRO_5035453798" description="PASTA domain-containing protein" evidence="2">
    <location>
        <begin position="28"/>
        <end position="167"/>
    </location>
</feature>
<evidence type="ECO:0000313" key="4">
    <source>
        <dbReference type="Proteomes" id="UP000607397"/>
    </source>
</evidence>
<keyword evidence="4" id="KW-1185">Reference proteome</keyword>
<evidence type="ECO:0008006" key="5">
    <source>
        <dbReference type="Google" id="ProtNLM"/>
    </source>
</evidence>
<organism evidence="3 4">
    <name type="scientific">Petrachloros mirabilis ULC683</name>
    <dbReference type="NCBI Taxonomy" id="2781853"/>
    <lineage>
        <taxon>Bacteria</taxon>
        <taxon>Bacillati</taxon>
        <taxon>Cyanobacteriota</taxon>
        <taxon>Cyanophyceae</taxon>
        <taxon>Synechococcales</taxon>
        <taxon>Petrachlorosaceae</taxon>
        <taxon>Petrachloros</taxon>
        <taxon>Petrachloros mirabilis</taxon>
    </lineage>
</organism>
<dbReference type="PROSITE" id="PS51257">
    <property type="entry name" value="PROKAR_LIPOPROTEIN"/>
    <property type="match status" value="1"/>
</dbReference>
<protein>
    <recommendedName>
        <fullName evidence="5">PASTA domain-containing protein</fullName>
    </recommendedName>
</protein>
<comment type="caution">
    <text evidence="3">The sequence shown here is derived from an EMBL/GenBank/DDBJ whole genome shotgun (WGS) entry which is preliminary data.</text>
</comment>